<sequence length="170" mass="19344">MLKFNADGNVNGGIIKGLTIANIKSELVDSFPNSQTRERNFKGLKNFLVSLKDGDVLPLLSKIWLDGSFLTNKINPNDIDMVLLFNPSDDNIPKISEFFEQRRQYFRQIGETFYCDAYFTVDHTLIPPNDSAKASFDKQNKYWMGQFGFDREGKNKGMLEIGCPEGSELQ</sequence>
<dbReference type="InterPro" id="IPR053860">
    <property type="entry name" value="DUF6932"/>
</dbReference>
<protein>
    <recommendedName>
        <fullName evidence="3">Polymerase nucleotidyl transferase domain-containing protein</fullName>
    </recommendedName>
</protein>
<evidence type="ECO:0000313" key="2">
    <source>
        <dbReference type="Proteomes" id="UP001501459"/>
    </source>
</evidence>
<name>A0ABN0Z9J2_9BACI</name>
<dbReference type="Proteomes" id="UP001501459">
    <property type="component" value="Unassembled WGS sequence"/>
</dbReference>
<organism evidence="1 2">
    <name type="scientific">Lentibacillus halophilus</name>
    <dbReference type="NCBI Taxonomy" id="295065"/>
    <lineage>
        <taxon>Bacteria</taxon>
        <taxon>Bacillati</taxon>
        <taxon>Bacillota</taxon>
        <taxon>Bacilli</taxon>
        <taxon>Bacillales</taxon>
        <taxon>Bacillaceae</taxon>
        <taxon>Lentibacillus</taxon>
    </lineage>
</organism>
<evidence type="ECO:0000313" key="1">
    <source>
        <dbReference type="EMBL" id="GAA0438551.1"/>
    </source>
</evidence>
<gene>
    <name evidence="1" type="ORF">GCM10008983_14310</name>
</gene>
<evidence type="ECO:0008006" key="3">
    <source>
        <dbReference type="Google" id="ProtNLM"/>
    </source>
</evidence>
<dbReference type="Pfam" id="PF22014">
    <property type="entry name" value="DUF6932"/>
    <property type="match status" value="1"/>
</dbReference>
<comment type="caution">
    <text evidence="1">The sequence shown here is derived from an EMBL/GenBank/DDBJ whole genome shotgun (WGS) entry which is preliminary data.</text>
</comment>
<dbReference type="RefSeq" id="WP_343752081.1">
    <property type="nucleotide sequence ID" value="NZ_BAAADM010000037.1"/>
</dbReference>
<reference evidence="1 2" key="1">
    <citation type="journal article" date="2019" name="Int. J. Syst. Evol. Microbiol.">
        <title>The Global Catalogue of Microorganisms (GCM) 10K type strain sequencing project: providing services to taxonomists for standard genome sequencing and annotation.</title>
        <authorList>
            <consortium name="The Broad Institute Genomics Platform"/>
            <consortium name="The Broad Institute Genome Sequencing Center for Infectious Disease"/>
            <person name="Wu L."/>
            <person name="Ma J."/>
        </authorList>
    </citation>
    <scope>NUCLEOTIDE SEQUENCE [LARGE SCALE GENOMIC DNA]</scope>
    <source>
        <strain evidence="1 2">JCM 12149</strain>
    </source>
</reference>
<dbReference type="EMBL" id="BAAADM010000037">
    <property type="protein sequence ID" value="GAA0438551.1"/>
    <property type="molecule type" value="Genomic_DNA"/>
</dbReference>
<keyword evidence="2" id="KW-1185">Reference proteome</keyword>
<proteinExistence type="predicted"/>
<accession>A0ABN0Z9J2</accession>